<evidence type="ECO:0000313" key="5">
    <source>
        <dbReference type="Proteomes" id="UP000246661"/>
    </source>
</evidence>
<dbReference type="InterPro" id="IPR036188">
    <property type="entry name" value="FAD/NAD-bd_sf"/>
</dbReference>
<accession>A0A317QDR9</accession>
<dbReference type="EMBL" id="QGTX01000001">
    <property type="protein sequence ID" value="PWW21868.1"/>
    <property type="molecule type" value="Genomic_DNA"/>
</dbReference>
<feature type="region of interest" description="Disordered" evidence="1">
    <location>
        <begin position="1"/>
        <end position="20"/>
    </location>
</feature>
<dbReference type="AlphaFoldDB" id="A0A317QDR9"/>
<sequence>MRTREPSCAGRTRAVQGGTGVRPGWPPAAALPSVAAVERRDVVVVGGGPAGAAAALAARRTGASVLVLDRADFPRDKVCGDGIAPEALDVLAGLGVDAGALTAGYAPAPRLSLRSPGGAAVERVTHRPSSVVPREVFDARLLAAARDAGAEFRRHAVRTVTPGPDGVVVDGVLTAGVLVGADGAESVVRRALGLARNPDDRMAVALRGYAPEPPGQAGTQVLVTTEQRWPAYAWSFPLGDGRANVGYGELVSGGATRAALVEGLHRLLPGVEPEGLRAHRLPLSTGRPRQPDGRVLLAGDAASLVNPMTGEGIFYAVLSGALAGSAAAAGAGAGAVHRRALRRRLGLHHRSASAASWISRWPVVMDAAFRAAAADQRVFDDVVALGLADGRLTARTLSAAARHLR</sequence>
<evidence type="ECO:0000259" key="3">
    <source>
        <dbReference type="Pfam" id="PF01494"/>
    </source>
</evidence>
<keyword evidence="2" id="KW-1133">Transmembrane helix</keyword>
<dbReference type="PANTHER" id="PTHR42685">
    <property type="entry name" value="GERANYLGERANYL DIPHOSPHATE REDUCTASE"/>
    <property type="match status" value="1"/>
</dbReference>
<dbReference type="Proteomes" id="UP000246661">
    <property type="component" value="Unassembled WGS sequence"/>
</dbReference>
<evidence type="ECO:0000256" key="2">
    <source>
        <dbReference type="SAM" id="Phobius"/>
    </source>
</evidence>
<dbReference type="Gene3D" id="3.50.50.60">
    <property type="entry name" value="FAD/NAD(P)-binding domain"/>
    <property type="match status" value="1"/>
</dbReference>
<dbReference type="PANTHER" id="PTHR42685:SF22">
    <property type="entry name" value="CONDITIONED MEDIUM FACTOR RECEPTOR 1"/>
    <property type="match status" value="1"/>
</dbReference>
<proteinExistence type="predicted"/>
<dbReference type="GO" id="GO:0071949">
    <property type="term" value="F:FAD binding"/>
    <property type="evidence" value="ECO:0007669"/>
    <property type="project" value="InterPro"/>
</dbReference>
<dbReference type="GO" id="GO:0016628">
    <property type="term" value="F:oxidoreductase activity, acting on the CH-CH group of donors, NAD or NADP as acceptor"/>
    <property type="evidence" value="ECO:0007669"/>
    <property type="project" value="InterPro"/>
</dbReference>
<dbReference type="InterPro" id="IPR050407">
    <property type="entry name" value="Geranylgeranyl_reductase"/>
</dbReference>
<name>A0A317QDR9_9ACTN</name>
<evidence type="ECO:0000313" key="4">
    <source>
        <dbReference type="EMBL" id="PWW21868.1"/>
    </source>
</evidence>
<dbReference type="InterPro" id="IPR011777">
    <property type="entry name" value="Geranylgeranyl_Rdtase_fam"/>
</dbReference>
<dbReference type="Pfam" id="PF01494">
    <property type="entry name" value="FAD_binding_3"/>
    <property type="match status" value="1"/>
</dbReference>
<dbReference type="InterPro" id="IPR002938">
    <property type="entry name" value="FAD-bd"/>
</dbReference>
<feature type="transmembrane region" description="Helical" evidence="2">
    <location>
        <begin position="313"/>
        <end position="336"/>
    </location>
</feature>
<evidence type="ECO:0000256" key="1">
    <source>
        <dbReference type="SAM" id="MobiDB-lite"/>
    </source>
</evidence>
<keyword evidence="5" id="KW-1185">Reference proteome</keyword>
<gene>
    <name evidence="4" type="ORF">JD79_01009</name>
</gene>
<organism evidence="4 5">
    <name type="scientific">Geodermatophilus normandii</name>
    <dbReference type="NCBI Taxonomy" id="1137989"/>
    <lineage>
        <taxon>Bacteria</taxon>
        <taxon>Bacillati</taxon>
        <taxon>Actinomycetota</taxon>
        <taxon>Actinomycetes</taxon>
        <taxon>Geodermatophilales</taxon>
        <taxon>Geodermatophilaceae</taxon>
        <taxon>Geodermatophilus</taxon>
    </lineage>
</organism>
<dbReference type="RefSeq" id="WP_342767649.1">
    <property type="nucleotide sequence ID" value="NZ_QGTX01000001.1"/>
</dbReference>
<feature type="domain" description="FAD-binding" evidence="3">
    <location>
        <begin position="41"/>
        <end position="199"/>
    </location>
</feature>
<dbReference type="PRINTS" id="PR00420">
    <property type="entry name" value="RNGMNOXGNASE"/>
</dbReference>
<keyword evidence="2" id="KW-0472">Membrane</keyword>
<dbReference type="SUPFAM" id="SSF51905">
    <property type="entry name" value="FAD/NAD(P)-binding domain"/>
    <property type="match status" value="1"/>
</dbReference>
<dbReference type="NCBIfam" id="TIGR02032">
    <property type="entry name" value="GG-red-SF"/>
    <property type="match status" value="1"/>
</dbReference>
<protein>
    <submittedName>
        <fullName evidence="4">Geranylgeranyl reductase family protein</fullName>
    </submittedName>
</protein>
<keyword evidence="2" id="KW-0812">Transmembrane</keyword>
<reference evidence="5" key="1">
    <citation type="submission" date="2018-05" db="EMBL/GenBank/DDBJ databases">
        <authorList>
            <person name="Klenk H.-P."/>
            <person name="Huntemann M."/>
            <person name="Clum A."/>
            <person name="Pillay M."/>
            <person name="Palaniappan K."/>
            <person name="Varghese N."/>
            <person name="Mikhailova N."/>
            <person name="Stamatis D."/>
            <person name="Reddy T."/>
            <person name="Daum C."/>
            <person name="Shapiro N."/>
            <person name="Ivanova N."/>
            <person name="Kyrpides N."/>
            <person name="Woyke T."/>
        </authorList>
    </citation>
    <scope>NUCLEOTIDE SEQUENCE [LARGE SCALE GENOMIC DNA]</scope>
    <source>
        <strain evidence="5">DSM 45417</strain>
    </source>
</reference>
<comment type="caution">
    <text evidence="4">The sequence shown here is derived from an EMBL/GenBank/DDBJ whole genome shotgun (WGS) entry which is preliminary data.</text>
</comment>